<feature type="transmembrane region" description="Helical" evidence="7">
    <location>
        <begin position="151"/>
        <end position="170"/>
    </location>
</feature>
<proteinExistence type="predicted"/>
<organism evidence="10 11">
    <name type="scientific">Herbinix hemicellulosilytica</name>
    <dbReference type="NCBI Taxonomy" id="1564487"/>
    <lineage>
        <taxon>Bacteria</taxon>
        <taxon>Bacillati</taxon>
        <taxon>Bacillota</taxon>
        <taxon>Clostridia</taxon>
        <taxon>Lachnospirales</taxon>
        <taxon>Lachnospiraceae</taxon>
        <taxon>Herbinix</taxon>
    </lineage>
</organism>
<dbReference type="Gene3D" id="1.20.1560.10">
    <property type="entry name" value="ABC transporter type 1, transmembrane domain"/>
    <property type="match status" value="1"/>
</dbReference>
<feature type="transmembrane region" description="Helical" evidence="7">
    <location>
        <begin position="241"/>
        <end position="259"/>
    </location>
</feature>
<name>A0A0H5SEC3_HERHM</name>
<dbReference type="CDD" id="cd03228">
    <property type="entry name" value="ABCC_MRP_Like"/>
    <property type="match status" value="1"/>
</dbReference>
<feature type="domain" description="ABC transporter" evidence="8">
    <location>
        <begin position="325"/>
        <end position="537"/>
    </location>
</feature>
<evidence type="ECO:0000256" key="4">
    <source>
        <dbReference type="ARBA" id="ARBA00022840"/>
    </source>
</evidence>
<evidence type="ECO:0000256" key="1">
    <source>
        <dbReference type="ARBA" id="ARBA00004651"/>
    </source>
</evidence>
<dbReference type="Proteomes" id="UP000236497">
    <property type="component" value="Unassembled WGS sequence"/>
</dbReference>
<dbReference type="GO" id="GO:0005524">
    <property type="term" value="F:ATP binding"/>
    <property type="evidence" value="ECO:0007669"/>
    <property type="project" value="UniProtKB-KW"/>
</dbReference>
<feature type="domain" description="ABC transmembrane type-1" evidence="9">
    <location>
        <begin position="13"/>
        <end position="292"/>
    </location>
</feature>
<dbReference type="Pfam" id="PF00664">
    <property type="entry name" value="ABC_membrane"/>
    <property type="match status" value="1"/>
</dbReference>
<dbReference type="EMBL" id="CVTD020000008">
    <property type="protein sequence ID" value="CRZ33782.1"/>
    <property type="molecule type" value="Genomic_DNA"/>
</dbReference>
<accession>A0A0H5SEC3</accession>
<reference evidence="10 11" key="1">
    <citation type="submission" date="2015-06" db="EMBL/GenBank/DDBJ databases">
        <authorList>
            <person name="Wibberg Daniel"/>
        </authorList>
    </citation>
    <scope>NUCLEOTIDE SEQUENCE [LARGE SCALE GENOMIC DNA]</scope>
    <source>
        <strain evidence="10 11">T3/55T</strain>
    </source>
</reference>
<dbReference type="InterPro" id="IPR017871">
    <property type="entry name" value="ABC_transporter-like_CS"/>
</dbReference>
<evidence type="ECO:0000256" key="5">
    <source>
        <dbReference type="ARBA" id="ARBA00022989"/>
    </source>
</evidence>
<dbReference type="RefSeq" id="WP_103201938.1">
    <property type="nucleotide sequence ID" value="NZ_CVTD020000008.1"/>
</dbReference>
<keyword evidence="4" id="KW-0067">ATP-binding</keyword>
<evidence type="ECO:0000256" key="7">
    <source>
        <dbReference type="SAM" id="Phobius"/>
    </source>
</evidence>
<dbReference type="InterPro" id="IPR027417">
    <property type="entry name" value="P-loop_NTPase"/>
</dbReference>
<dbReference type="Pfam" id="PF00005">
    <property type="entry name" value="ABC_tran"/>
    <property type="match status" value="1"/>
</dbReference>
<evidence type="ECO:0000313" key="10">
    <source>
        <dbReference type="EMBL" id="CRZ33782.1"/>
    </source>
</evidence>
<dbReference type="GO" id="GO:0016887">
    <property type="term" value="F:ATP hydrolysis activity"/>
    <property type="evidence" value="ECO:0007669"/>
    <property type="project" value="InterPro"/>
</dbReference>
<dbReference type="SMART" id="SM00382">
    <property type="entry name" value="AAA"/>
    <property type="match status" value="1"/>
</dbReference>
<dbReference type="PANTHER" id="PTHR43394:SF1">
    <property type="entry name" value="ATP-BINDING CASSETTE SUB-FAMILY B MEMBER 10, MITOCHONDRIAL"/>
    <property type="match status" value="1"/>
</dbReference>
<protein>
    <submittedName>
        <fullName evidence="10">Putative membrane protein</fullName>
    </submittedName>
</protein>
<dbReference type="InterPro" id="IPR039421">
    <property type="entry name" value="Type_1_exporter"/>
</dbReference>
<dbReference type="PROSITE" id="PS50893">
    <property type="entry name" value="ABC_TRANSPORTER_2"/>
    <property type="match status" value="1"/>
</dbReference>
<dbReference type="PROSITE" id="PS00211">
    <property type="entry name" value="ABC_TRANSPORTER_1"/>
    <property type="match status" value="1"/>
</dbReference>
<evidence type="ECO:0000256" key="2">
    <source>
        <dbReference type="ARBA" id="ARBA00022692"/>
    </source>
</evidence>
<dbReference type="SUPFAM" id="SSF90123">
    <property type="entry name" value="ABC transporter transmembrane region"/>
    <property type="match status" value="1"/>
</dbReference>
<evidence type="ECO:0000256" key="3">
    <source>
        <dbReference type="ARBA" id="ARBA00022741"/>
    </source>
</evidence>
<keyword evidence="6 7" id="KW-0472">Membrane</keyword>
<feature type="transmembrane region" description="Helical" evidence="7">
    <location>
        <begin position="51"/>
        <end position="76"/>
    </location>
</feature>
<evidence type="ECO:0000256" key="6">
    <source>
        <dbReference type="ARBA" id="ARBA00023136"/>
    </source>
</evidence>
<dbReference type="InterPro" id="IPR003439">
    <property type="entry name" value="ABC_transporter-like_ATP-bd"/>
</dbReference>
<gene>
    <name evidence="10" type="ORF">HHT355_0577</name>
</gene>
<sequence length="538" mass="61222">MVKKLLKLVPYLILALVITGFNSFLDGLTNIRMTRLLDLAINGQTRELKSQIPGMLVIAFALVPMGILVGIVSNFYKRKANSTLKQYYLTKVFNKNIAEFQKENNAKYLSAMTNDFNTLETNLITGIYSVFESVMTFIVGIWMLSTVDTRMIILAVILILINLVISMIASKPSKKAHKERSDMFDAYTSYIKEILSAFHIVKNYNLQQKVNEDYNKKSEEIQQKGFIIERMLSFVMSLENFLMNGAIFGMYILIGYFSVKGSVSVGEVLLVINGVQKMAWPLFNISENLPKIFTSGDLIKKIEKTLKNTDTYVESVSLPDFNEEIEFKNVEFGYDDSEEPVLTDINFKIKKNGKYLVVGPSGGGKSTLLKLFRKYFNPTKGMILIDGNNLKDVIREDYYKLIGNIEQQVFIFEDTVRNNLTLYKDYSEEEIEAAIEAAGLTEFVKQLPNGLDTVIYDNGRNISGGERSRIVIARALLNKAKILLMDEAFASLDMERAREIEKTILNLKDITVINVSHVIFKDTKKLYDKVFTVKKTVY</sequence>
<comment type="subcellular location">
    <subcellularLocation>
        <location evidence="1">Cell membrane</location>
        <topology evidence="1">Multi-pass membrane protein</topology>
    </subcellularLocation>
</comment>
<keyword evidence="2 7" id="KW-0812">Transmembrane</keyword>
<dbReference type="Gene3D" id="3.40.50.300">
    <property type="entry name" value="P-loop containing nucleotide triphosphate hydrolases"/>
    <property type="match status" value="1"/>
</dbReference>
<dbReference type="PANTHER" id="PTHR43394">
    <property type="entry name" value="ATP-DEPENDENT PERMEASE MDL1, MITOCHONDRIAL"/>
    <property type="match status" value="1"/>
</dbReference>
<dbReference type="SUPFAM" id="SSF52540">
    <property type="entry name" value="P-loop containing nucleoside triphosphate hydrolases"/>
    <property type="match status" value="1"/>
</dbReference>
<keyword evidence="3" id="KW-0547">Nucleotide-binding</keyword>
<dbReference type="InterPro" id="IPR036640">
    <property type="entry name" value="ABC1_TM_sf"/>
</dbReference>
<evidence type="ECO:0000259" key="9">
    <source>
        <dbReference type="PROSITE" id="PS50929"/>
    </source>
</evidence>
<dbReference type="InterPro" id="IPR003593">
    <property type="entry name" value="AAA+_ATPase"/>
</dbReference>
<dbReference type="AlphaFoldDB" id="A0A0H5SEC3"/>
<evidence type="ECO:0000259" key="8">
    <source>
        <dbReference type="PROSITE" id="PS50893"/>
    </source>
</evidence>
<dbReference type="InterPro" id="IPR011527">
    <property type="entry name" value="ABC1_TM_dom"/>
</dbReference>
<evidence type="ECO:0000313" key="11">
    <source>
        <dbReference type="Proteomes" id="UP000236497"/>
    </source>
</evidence>
<dbReference type="GO" id="GO:0015421">
    <property type="term" value="F:ABC-type oligopeptide transporter activity"/>
    <property type="evidence" value="ECO:0007669"/>
    <property type="project" value="TreeGrafter"/>
</dbReference>
<feature type="transmembrane region" description="Helical" evidence="7">
    <location>
        <begin position="123"/>
        <end position="145"/>
    </location>
</feature>
<dbReference type="OrthoDB" id="95687at2"/>
<keyword evidence="11" id="KW-1185">Reference proteome</keyword>
<keyword evidence="5 7" id="KW-1133">Transmembrane helix</keyword>
<dbReference type="GO" id="GO:0005886">
    <property type="term" value="C:plasma membrane"/>
    <property type="evidence" value="ECO:0007669"/>
    <property type="project" value="UniProtKB-SubCell"/>
</dbReference>
<dbReference type="PROSITE" id="PS50929">
    <property type="entry name" value="ABC_TM1F"/>
    <property type="match status" value="1"/>
</dbReference>